<dbReference type="EMBL" id="JAOPGA020000066">
    <property type="protein sequence ID" value="KAL0476619.1"/>
    <property type="molecule type" value="Genomic_DNA"/>
</dbReference>
<proteinExistence type="predicted"/>
<dbReference type="InterPro" id="IPR016135">
    <property type="entry name" value="UBQ-conjugating_enzyme/RWD"/>
</dbReference>
<feature type="compositionally biased region" description="Polar residues" evidence="3">
    <location>
        <begin position="398"/>
        <end position="411"/>
    </location>
</feature>
<evidence type="ECO:0000313" key="5">
    <source>
        <dbReference type="EMBL" id="KAL0476619.1"/>
    </source>
</evidence>
<dbReference type="SMART" id="SM00212">
    <property type="entry name" value="UBCc"/>
    <property type="match status" value="1"/>
</dbReference>
<feature type="compositionally biased region" description="Polar residues" evidence="3">
    <location>
        <begin position="365"/>
        <end position="375"/>
    </location>
</feature>
<keyword evidence="6" id="KW-1185">Reference proteome</keyword>
<dbReference type="Pfam" id="PF23044">
    <property type="entry name" value="SH3-C_UBE2O"/>
    <property type="match status" value="1"/>
</dbReference>
<reference evidence="5 6" key="1">
    <citation type="submission" date="2024-03" db="EMBL/GenBank/DDBJ databases">
        <title>The Acrasis kona genome and developmental transcriptomes reveal deep origins of eukaryotic multicellular pathways.</title>
        <authorList>
            <person name="Sheikh S."/>
            <person name="Fu C.-J."/>
            <person name="Brown M.W."/>
            <person name="Baldauf S.L."/>
        </authorList>
    </citation>
    <scope>NUCLEOTIDE SEQUENCE [LARGE SCALE GENOMIC DNA]</scope>
    <source>
        <strain evidence="5 6">ATCC MYA-3509</strain>
    </source>
</reference>
<dbReference type="Pfam" id="PF23043">
    <property type="entry name" value="SH3-B_UBE2O"/>
    <property type="match status" value="1"/>
</dbReference>
<dbReference type="Proteomes" id="UP001431209">
    <property type="component" value="Unassembled WGS sequence"/>
</dbReference>
<dbReference type="InterPro" id="IPR057734">
    <property type="entry name" value="UBE2O-like_SH3-C"/>
</dbReference>
<feature type="compositionally biased region" description="Polar residues" evidence="3">
    <location>
        <begin position="259"/>
        <end position="268"/>
    </location>
</feature>
<dbReference type="Gene3D" id="3.10.110.10">
    <property type="entry name" value="Ubiquitin Conjugating Enzyme"/>
    <property type="match status" value="1"/>
</dbReference>
<name>A0AAW2YHQ8_9EUKA</name>
<protein>
    <submittedName>
        <fullName evidence="5">Ubiquitin conjugating enzyme E2</fullName>
    </submittedName>
</protein>
<sequence>MFKYFTYTNWAVHDRALLSVDLLNRNINRTDPHSLNLSRSVTIIQTYTIADIMWNDGTLEQNVISTSVLPLGHLGDHDFWPEDFVSYRNADKEEEQTQEEKENRTVGIIQSVNGKQRTAIVKWISSKEHFTEEVPVYDLKNHEDYEYRLGDVVLRMNVISQDVDITNDPTWAGEIIEMKDGDLTISWAGGQITTARFDQVVGADKVTGPDVNDEEEEEGAVVDANDMDQYIERFQSYFEDMNDGTAIRMDAPASERPTSENQENQNDGQHQHQDEIPIIDQADDNDDPESWETVSGDEDGNQDDVDEEDEEDEEDGDDDIETPLQNFIDRMVEGNTSQEQNTLIGYRRNAGEQNYIDSDDDEDQPNTSSTNEKLNQLQITSPPTPPPQQEEEQVQNPSLPVTSPPITTSQDPLGITKFQMVEDYSDHFFKDKQPNTTALFIRNVQREWKLLQSNLPENVFVFAFESRMDLMRAVIIGPKQTPYYNSVIVLDIHLPTEYPFVPPKVHFWSYGQRINPNLYSDGKICLSLLGTWSGRNEENWIPTKSNVLQVLVSVLGLVLVSEPYYNEAGYEKQVGTSEGHHNSVLYNENALLQCLWHSVKLIRNPPMHVQEIVNVHFERCGDLMRSRLEMYRSQDLELKGRYDDFGLMQLPPSVGFLKSLEKVLPKLSEIVKKE</sequence>
<dbReference type="InterPro" id="IPR057733">
    <property type="entry name" value="UBE2O-like_SH3-B"/>
</dbReference>
<evidence type="ECO:0000256" key="2">
    <source>
        <dbReference type="ARBA" id="ARBA00022786"/>
    </source>
</evidence>
<gene>
    <name evidence="5" type="ORF">AKO1_006233</name>
</gene>
<evidence type="ECO:0000256" key="1">
    <source>
        <dbReference type="ARBA" id="ARBA00022679"/>
    </source>
</evidence>
<keyword evidence="1" id="KW-0808">Transferase</keyword>
<accession>A0AAW2YHQ8</accession>
<dbReference type="Pfam" id="PF00179">
    <property type="entry name" value="UQ_con"/>
    <property type="match status" value="1"/>
</dbReference>
<dbReference type="InterPro" id="IPR000608">
    <property type="entry name" value="UBC"/>
</dbReference>
<feature type="region of interest" description="Disordered" evidence="3">
    <location>
        <begin position="353"/>
        <end position="412"/>
    </location>
</feature>
<dbReference type="SUPFAM" id="SSF54495">
    <property type="entry name" value="UBC-like"/>
    <property type="match status" value="1"/>
</dbReference>
<keyword evidence="2" id="KW-0833">Ubl conjugation pathway</keyword>
<dbReference type="CDD" id="cd23837">
    <property type="entry name" value="UBCc_UBE2O"/>
    <property type="match status" value="1"/>
</dbReference>
<dbReference type="AlphaFoldDB" id="A0AAW2YHQ8"/>
<feature type="domain" description="UBC core" evidence="4">
    <location>
        <begin position="439"/>
        <end position="599"/>
    </location>
</feature>
<dbReference type="PANTHER" id="PTHR46116">
    <property type="entry name" value="(E3-INDEPENDENT) E2 UBIQUITIN-CONJUGATING ENZYME"/>
    <property type="match status" value="1"/>
</dbReference>
<feature type="compositionally biased region" description="Acidic residues" evidence="3">
    <location>
        <begin position="281"/>
        <end position="321"/>
    </location>
</feature>
<evidence type="ECO:0000256" key="3">
    <source>
        <dbReference type="SAM" id="MobiDB-lite"/>
    </source>
</evidence>
<dbReference type="GO" id="GO:0061631">
    <property type="term" value="F:ubiquitin conjugating enzyme activity"/>
    <property type="evidence" value="ECO:0007669"/>
    <property type="project" value="TreeGrafter"/>
</dbReference>
<organism evidence="5 6">
    <name type="scientific">Acrasis kona</name>
    <dbReference type="NCBI Taxonomy" id="1008807"/>
    <lineage>
        <taxon>Eukaryota</taxon>
        <taxon>Discoba</taxon>
        <taxon>Heterolobosea</taxon>
        <taxon>Tetramitia</taxon>
        <taxon>Eutetramitia</taxon>
        <taxon>Acrasidae</taxon>
        <taxon>Acrasis</taxon>
    </lineage>
</organism>
<feature type="region of interest" description="Disordered" evidence="3">
    <location>
        <begin position="252"/>
        <end position="321"/>
    </location>
</feature>
<dbReference type="PROSITE" id="PS50127">
    <property type="entry name" value="UBC_2"/>
    <property type="match status" value="1"/>
</dbReference>
<dbReference type="PANTHER" id="PTHR46116:SF15">
    <property type="entry name" value="(E3-INDEPENDENT) E2 UBIQUITIN-CONJUGATING ENZYME"/>
    <property type="match status" value="1"/>
</dbReference>
<evidence type="ECO:0000259" key="4">
    <source>
        <dbReference type="PROSITE" id="PS50127"/>
    </source>
</evidence>
<evidence type="ECO:0000313" key="6">
    <source>
        <dbReference type="Proteomes" id="UP001431209"/>
    </source>
</evidence>
<comment type="caution">
    <text evidence="5">The sequence shown here is derived from an EMBL/GenBank/DDBJ whole genome shotgun (WGS) entry which is preliminary data.</text>
</comment>